<dbReference type="InterPro" id="IPR006162">
    <property type="entry name" value="Ppantetheine_attach_site"/>
</dbReference>
<dbReference type="CDD" id="cd19531">
    <property type="entry name" value="LCL_NRPS-like"/>
    <property type="match status" value="1"/>
</dbReference>
<dbReference type="KEGG" id="mmob:F6R98_19660"/>
<evidence type="ECO:0000259" key="5">
    <source>
        <dbReference type="PROSITE" id="PS50075"/>
    </source>
</evidence>
<dbReference type="InParanoid" id="A0A5Q0BLA9"/>
<dbReference type="SMART" id="SM00823">
    <property type="entry name" value="PKS_PP"/>
    <property type="match status" value="2"/>
</dbReference>
<dbReference type="Pfam" id="PF00668">
    <property type="entry name" value="Condensation"/>
    <property type="match status" value="2"/>
</dbReference>
<dbReference type="FunFam" id="3.40.50.980:FF:000001">
    <property type="entry name" value="Non-ribosomal peptide synthetase"/>
    <property type="match status" value="2"/>
</dbReference>
<comment type="cofactor">
    <cofactor evidence="1">
        <name>pantetheine 4'-phosphate</name>
        <dbReference type="ChEBI" id="CHEBI:47942"/>
    </cofactor>
</comment>
<dbReference type="Gene3D" id="3.40.50.1820">
    <property type="entry name" value="alpha/beta hydrolase"/>
    <property type="match status" value="1"/>
</dbReference>
<dbReference type="GO" id="GO:0005737">
    <property type="term" value="C:cytoplasm"/>
    <property type="evidence" value="ECO:0007669"/>
    <property type="project" value="TreeGrafter"/>
</dbReference>
<dbReference type="InterPro" id="IPR029058">
    <property type="entry name" value="AB_hydrolase_fold"/>
</dbReference>
<dbReference type="InterPro" id="IPR000873">
    <property type="entry name" value="AMP-dep_synth/lig_dom"/>
</dbReference>
<dbReference type="NCBIfam" id="NF003417">
    <property type="entry name" value="PRK04813.1"/>
    <property type="match status" value="2"/>
</dbReference>
<dbReference type="InterPro" id="IPR009081">
    <property type="entry name" value="PP-bd_ACP"/>
</dbReference>
<evidence type="ECO:0000256" key="2">
    <source>
        <dbReference type="ARBA" id="ARBA00006432"/>
    </source>
</evidence>
<dbReference type="GO" id="GO:0031177">
    <property type="term" value="F:phosphopantetheine binding"/>
    <property type="evidence" value="ECO:0007669"/>
    <property type="project" value="InterPro"/>
</dbReference>
<dbReference type="Gene3D" id="3.30.300.30">
    <property type="match status" value="2"/>
</dbReference>
<dbReference type="GO" id="GO:0044550">
    <property type="term" value="P:secondary metabolite biosynthetic process"/>
    <property type="evidence" value="ECO:0007669"/>
    <property type="project" value="UniProtKB-ARBA"/>
</dbReference>
<dbReference type="FunFam" id="3.40.50.12780:FF:000012">
    <property type="entry name" value="Non-ribosomal peptide synthetase"/>
    <property type="match status" value="2"/>
</dbReference>
<name>A0A5Q0BLA9_9GAMM</name>
<dbReference type="InterPro" id="IPR020845">
    <property type="entry name" value="AMP-binding_CS"/>
</dbReference>
<keyword evidence="3" id="KW-0596">Phosphopantetheine</keyword>
<dbReference type="InterPro" id="IPR020806">
    <property type="entry name" value="PKS_PP-bd"/>
</dbReference>
<gene>
    <name evidence="6" type="ORF">F6R98_19660</name>
</gene>
<protein>
    <submittedName>
        <fullName evidence="6">Amino acid adenylation domain-containing protein</fullName>
    </submittedName>
</protein>
<dbReference type="Gene3D" id="2.30.38.10">
    <property type="entry name" value="Luciferase, Domain 3"/>
    <property type="match status" value="2"/>
</dbReference>
<evidence type="ECO:0000313" key="6">
    <source>
        <dbReference type="EMBL" id="QFY44570.1"/>
    </source>
</evidence>
<reference evidence="6 7" key="1">
    <citation type="submission" date="2019-09" db="EMBL/GenBank/DDBJ databases">
        <title>Ecophysiology of the spiral-shaped methanotroph Methylospira mobilis as revealed by the complete genome sequence.</title>
        <authorList>
            <person name="Oshkin I.Y."/>
            <person name="Dedysh S.N."/>
            <person name="Miroshnikov K."/>
            <person name="Danilova O.V."/>
            <person name="Hakobyan A."/>
            <person name="Liesack W."/>
        </authorList>
    </citation>
    <scope>NUCLEOTIDE SEQUENCE [LARGE SCALE GENOMIC DNA]</scope>
    <source>
        <strain evidence="6 7">Shm1</strain>
    </source>
</reference>
<sequence length="2206" mass="242909">MNNLATRLANLPSDKRDLLLRTLRKEHHAPALHIARHRMQQAVPLSFAQERLWFLNQFEPDNTFYNIITALKLSGVLDHAALVRAFEEVIRRHEVLRTCFPASDGAPHQQVTALGDFQVRHFDLSSLPPSLREEEVRRHIGEEESQPFDLAAGPLIRIRLLRLGGGVRPEDSEHVLVLTMHHIVFDGWSIGILVNEFTALYEAFLTGRPSPLPELPIQYADYAVWQRQLLQGATLEKHLDYWRALLDGAPPLLELPTDHPRPPVQSFRGANYHFKLSRTVTGRILEIGQRNGSTLFMTLLAAFQLLLARYSGQSDISVGTPVANRIRTEVEGLIGFFVNTLVLRTDLSGDPTFTELLARVRKVCLGAQAHQDLPFEKLVEELRPPRDMSYSPLFQAMLVLQNAPVSELKVANVQLSSLNADTATAKFDLQLFVKEGDKALDCITEQDGGLDAVIEYATDLYEESTIARLAEHYQILLAGIAARPEARLSELPMLPEAERRRLLVEWNATHNNCADACLHRLFETQAEQTPDALALRFEQQTLTYRELDSRANQLARFLQRQGVAPGDIVGLCVERSLEMVVAVLGVLKAGCAYLPLEPDYPQERLRSMLDDAEPALLLTFARLDNSLPGRRPRIFLDRDWPRIAAESAACPAGQTGPGSLAYVIYTSGSTGVPKGVAVTHGGIAGYTRSIIERIQAAPGLQYALVSTFAADLGNTVLFPALASGGCLHLIGRDAATDGRLLADYVERHPIDVLKIVPAHLAGLLDSSGHGNIAPRRALICGGDVLPGALVERIAACRPECRILNHYGPTETTVGSLIYAITPETQNIAAQTAMPVGRPIANTRVYILDDSLEPAPTGAAGELYIGGNGLAQGYLKRPDLTAERFIPDPFGTGERLYRTGDRVRYRPDGNIEYLGRIDQQVKIRGYRIEPGEIRTRLLQYPHVNDAAVLAREDRSGGKRLVAYLTGPEAALETDALRRYLSGVLPDYMVPSAFVRLEALPLTANGKLDHRALPDPDFGAHLAGRYVAPRNETERRLAAIWAEVLDVERVGVHDNFFELGGHSLMAITLIERMRQKELPVGVRALFSTPTIAELAANAINGEPVIDVPPNRIPAQCDAITPEMLPLIALGQAEIGRIVEQVPGGAANVQDIYPLAPLQEGLLFHHLMNSDGDAYLHSALLIFDTLERQDSFLRALQSVIDRHDILRTAVIWEGLPEPAQVVWRHAPLPIEDVRFEPGQDAAEQLQTRFDPQRFRLDLRKAPLLRGVRAYDTTRDRWLLLLLFHHLAVDHITLEILLGELQAHLQGQGERLSAPLPFRSFVAQARLGLSVEEHENFFRKMLSDVEEPTAPYGLLDVRGNGAAIKEASLLLDMELAVRLRNCARVLGVNVACICHLAWAQVLARITGREDVVFGTVLFGRMQGYEGADRALGMFINTLPLRVNLSTDTIAEAIRRTHANLAELLRHEHASLALAQRCSGVPAPMPLFSALLNYRHSSQDTPDVSATVKVGEGIEILQGEVRTNYPFYLAVDDLGNRLRLTVKAQTPAEPRQVCEYMHITLSSLIEAAEMASETAVRSLEILPEPERRRLLVEWNATHNDCADACLHRLFETQAEQTPDALALRFEQQTLTYRELDSRANQLARFLQRQGVAPGDIVGLCVERSLEMVVAVLGVLKAGCAYLPLEPDYPQERLRSMLDDAEPALLLTFARLDNSLPGHRPRIFLDRDWPRIAAESAACPAGQTGPGSLAYVIYTSGSTGVPKGVAVTHGGIAGYTRSIIERIQAAPGLQYALVSTFAADLGNTVLFPALASGGCLHLIGRDAATDGRLLADYVERHPIDVLKIVPAHLAGLLDSSGHGNIAPRRALICGGDVLPGALVERIAACRPECRILNHYGPTETTVGSLIYAITPETQNIAAQTAMPVGRPIANTRVYILDDSLEPAPTGAAGELYIGGNGLAQGYLKRPDLTAERFIPDPFGTGERLYRTGDRVRYRPDGNIEYLGRIDQQVKIRGYRIEPGEIRTRLLQYPHVNDAAVLAREDRSGGKRLVAYLTGPEAALETDALRRYLSGVLPDYMVPSAFVRLEALPLTANGKLDHRALPDPDFGAHLAGRYVAPRNETERRLAAIWAEVLDVERVGVHDNFFELGGHSLMVTQLASRLRSGFDMELPLRTLFEAATVADLGALIDLAGLTRDSAMHALSSSLMEMEEGEL</sequence>
<dbReference type="SUPFAM" id="SSF52777">
    <property type="entry name" value="CoA-dependent acyltransferases"/>
    <property type="match status" value="4"/>
</dbReference>
<dbReference type="InterPro" id="IPR045851">
    <property type="entry name" value="AMP-bd_C_sf"/>
</dbReference>
<proteinExistence type="inferred from homology"/>
<dbReference type="FunFam" id="2.30.38.10:FF:000001">
    <property type="entry name" value="Non-ribosomal peptide synthetase PvdI"/>
    <property type="match status" value="2"/>
</dbReference>
<dbReference type="Pfam" id="PF13193">
    <property type="entry name" value="AMP-binding_C"/>
    <property type="match status" value="2"/>
</dbReference>
<dbReference type="Gene3D" id="3.40.50.980">
    <property type="match status" value="4"/>
</dbReference>
<dbReference type="PROSITE" id="PS50075">
    <property type="entry name" value="CARRIER"/>
    <property type="match status" value="2"/>
</dbReference>
<dbReference type="FunFam" id="1.10.1200.10:FF:000005">
    <property type="entry name" value="Nonribosomal peptide synthetase 1"/>
    <property type="match status" value="2"/>
</dbReference>
<dbReference type="PROSITE" id="PS00455">
    <property type="entry name" value="AMP_BINDING"/>
    <property type="match status" value="2"/>
</dbReference>
<dbReference type="Gene3D" id="1.10.1200.10">
    <property type="entry name" value="ACP-like"/>
    <property type="match status" value="1"/>
</dbReference>
<evidence type="ECO:0000256" key="3">
    <source>
        <dbReference type="ARBA" id="ARBA00022450"/>
    </source>
</evidence>
<dbReference type="PANTHER" id="PTHR45527:SF1">
    <property type="entry name" value="FATTY ACID SYNTHASE"/>
    <property type="match status" value="1"/>
</dbReference>
<dbReference type="InterPro" id="IPR036736">
    <property type="entry name" value="ACP-like_sf"/>
</dbReference>
<dbReference type="InterPro" id="IPR001242">
    <property type="entry name" value="Condensation_dom"/>
</dbReference>
<dbReference type="InterPro" id="IPR025110">
    <property type="entry name" value="AMP-bd_C"/>
</dbReference>
<feature type="domain" description="Carrier" evidence="5">
    <location>
        <begin position="1026"/>
        <end position="1100"/>
    </location>
</feature>
<dbReference type="GO" id="GO:0003824">
    <property type="term" value="F:catalytic activity"/>
    <property type="evidence" value="ECO:0007669"/>
    <property type="project" value="InterPro"/>
</dbReference>
<comment type="similarity">
    <text evidence="2">Belongs to the ATP-dependent AMP-binding enzyme family.</text>
</comment>
<dbReference type="RefSeq" id="WP_153250533.1">
    <property type="nucleotide sequence ID" value="NZ_CP044205.1"/>
</dbReference>
<dbReference type="Pfam" id="PF00550">
    <property type="entry name" value="PP-binding"/>
    <property type="match status" value="2"/>
</dbReference>
<dbReference type="EMBL" id="CP044205">
    <property type="protein sequence ID" value="QFY44570.1"/>
    <property type="molecule type" value="Genomic_DNA"/>
</dbReference>
<dbReference type="OrthoDB" id="134488at2"/>
<dbReference type="CDD" id="cd19544">
    <property type="entry name" value="E-C_NRPS"/>
    <property type="match status" value="1"/>
</dbReference>
<dbReference type="InterPro" id="IPR023213">
    <property type="entry name" value="CAT-like_dom_sf"/>
</dbReference>
<dbReference type="SUPFAM" id="SSF56801">
    <property type="entry name" value="Acetyl-CoA synthetase-like"/>
    <property type="match status" value="2"/>
</dbReference>
<keyword evidence="4" id="KW-0597">Phosphoprotein</keyword>
<accession>A0A5Q0BLA9</accession>
<evidence type="ECO:0000256" key="4">
    <source>
        <dbReference type="ARBA" id="ARBA00022553"/>
    </source>
</evidence>
<keyword evidence="7" id="KW-1185">Reference proteome</keyword>
<feature type="domain" description="Carrier" evidence="5">
    <location>
        <begin position="2109"/>
        <end position="2184"/>
    </location>
</feature>
<dbReference type="PROSITE" id="PS00012">
    <property type="entry name" value="PHOSPHOPANTETHEINE"/>
    <property type="match status" value="2"/>
</dbReference>
<dbReference type="Proteomes" id="UP000325755">
    <property type="component" value="Chromosome"/>
</dbReference>
<evidence type="ECO:0000313" key="7">
    <source>
        <dbReference type="Proteomes" id="UP000325755"/>
    </source>
</evidence>
<dbReference type="Gene3D" id="3.30.559.10">
    <property type="entry name" value="Chloramphenicol acetyltransferase-like domain"/>
    <property type="match status" value="2"/>
</dbReference>
<dbReference type="SUPFAM" id="SSF47336">
    <property type="entry name" value="ACP-like"/>
    <property type="match status" value="2"/>
</dbReference>
<dbReference type="GO" id="GO:0043041">
    <property type="term" value="P:amino acid activation for nonribosomal peptide biosynthetic process"/>
    <property type="evidence" value="ECO:0007669"/>
    <property type="project" value="TreeGrafter"/>
</dbReference>
<dbReference type="CDD" id="cd05930">
    <property type="entry name" value="A_NRPS"/>
    <property type="match status" value="2"/>
</dbReference>
<dbReference type="FunFam" id="3.30.559.10:FF:000012">
    <property type="entry name" value="Non-ribosomal peptide synthetase"/>
    <property type="match status" value="1"/>
</dbReference>
<dbReference type="PANTHER" id="PTHR45527">
    <property type="entry name" value="NONRIBOSOMAL PEPTIDE SYNTHETASE"/>
    <property type="match status" value="1"/>
</dbReference>
<dbReference type="Gene3D" id="3.30.559.30">
    <property type="entry name" value="Nonribosomal peptide synthetase, condensation domain"/>
    <property type="match status" value="2"/>
</dbReference>
<dbReference type="Pfam" id="PF00501">
    <property type="entry name" value="AMP-binding"/>
    <property type="match status" value="2"/>
</dbReference>
<dbReference type="FunFam" id="3.30.300.30:FF:000010">
    <property type="entry name" value="Enterobactin synthetase component F"/>
    <property type="match status" value="2"/>
</dbReference>
<evidence type="ECO:0000256" key="1">
    <source>
        <dbReference type="ARBA" id="ARBA00001957"/>
    </source>
</evidence>
<dbReference type="InterPro" id="IPR010071">
    <property type="entry name" value="AA_adenyl_dom"/>
</dbReference>
<dbReference type="NCBIfam" id="TIGR01733">
    <property type="entry name" value="AA-adenyl-dom"/>
    <property type="match status" value="2"/>
</dbReference>
<organism evidence="6 7">
    <name type="scientific">Candidatus Methylospira mobilis</name>
    <dbReference type="NCBI Taxonomy" id="1808979"/>
    <lineage>
        <taxon>Bacteria</taxon>
        <taxon>Pseudomonadati</taxon>
        <taxon>Pseudomonadota</taxon>
        <taxon>Gammaproteobacteria</taxon>
        <taxon>Methylococcales</taxon>
        <taxon>Methylococcaceae</taxon>
        <taxon>Candidatus Methylospira</taxon>
    </lineage>
</organism>